<dbReference type="GO" id="GO:0003723">
    <property type="term" value="F:RNA binding"/>
    <property type="evidence" value="ECO:0007669"/>
    <property type="project" value="UniProtKB-UniRule"/>
</dbReference>
<feature type="binding site" evidence="11">
    <location>
        <position position="59"/>
    </location>
    <ligand>
        <name>S-adenosyl-L-methionine</name>
        <dbReference type="ChEBI" id="CHEBI:59789"/>
    </ligand>
</feature>
<evidence type="ECO:0000313" key="15">
    <source>
        <dbReference type="WBParaSite" id="SMUV_0000974401-mRNA-1"/>
    </source>
</evidence>
<evidence type="ECO:0000256" key="11">
    <source>
        <dbReference type="PROSITE-ProRule" id="PRU01026"/>
    </source>
</evidence>
<dbReference type="STRING" id="451379.A0A0N5AXR4"/>
<evidence type="ECO:0000256" key="10">
    <source>
        <dbReference type="ARBA" id="ARBA00023163"/>
    </source>
</evidence>
<protein>
    <recommendedName>
        <fullName evidence="12">rRNA adenine N(6)-methyltransferase</fullName>
        <ecNumber evidence="12">2.1.1.-</ecNumber>
    </recommendedName>
</protein>
<evidence type="ECO:0000256" key="8">
    <source>
        <dbReference type="ARBA" id="ARBA00023015"/>
    </source>
</evidence>
<comment type="similarity">
    <text evidence="11 12">Belongs to the class I-like SAM-binding methyltransferase superfamily. rRNA adenine N(6)-methyltransferase family.</text>
</comment>
<dbReference type="InterPro" id="IPR029063">
    <property type="entry name" value="SAM-dependent_MTases_sf"/>
</dbReference>
<keyword evidence="7" id="KW-0809">Transit peptide</keyword>
<dbReference type="FunFam" id="3.40.50.150:FF:000109">
    <property type="entry name" value="rRNA adenine N(6)-methyltransferase"/>
    <property type="match status" value="1"/>
</dbReference>
<feature type="binding site" evidence="11">
    <location>
        <position position="34"/>
    </location>
    <ligand>
        <name>S-adenosyl-L-methionine</name>
        <dbReference type="ChEBI" id="CHEBI:59789"/>
    </ligand>
</feature>
<dbReference type="InterPro" id="IPR023165">
    <property type="entry name" value="rRNA_Ade_diMease-like_C"/>
</dbReference>
<dbReference type="PANTHER" id="PTHR11727:SF17">
    <property type="entry name" value="DIMETHYLADENOSINE TRANSFERASE 1, MITOCHONDRIAL"/>
    <property type="match status" value="1"/>
</dbReference>
<keyword evidence="10" id="KW-0804">Transcription</keyword>
<evidence type="ECO:0000256" key="5">
    <source>
        <dbReference type="ARBA" id="ARBA00022691"/>
    </source>
</evidence>
<dbReference type="CDD" id="cd02440">
    <property type="entry name" value="AdoMet_MTases"/>
    <property type="match status" value="1"/>
</dbReference>
<keyword evidence="14" id="KW-1185">Reference proteome</keyword>
<dbReference type="PROSITE" id="PS01131">
    <property type="entry name" value="RRNA_A_DIMETH"/>
    <property type="match status" value="1"/>
</dbReference>
<feature type="binding site" evidence="11">
    <location>
        <position position="139"/>
    </location>
    <ligand>
        <name>S-adenosyl-L-methionine</name>
        <dbReference type="ChEBI" id="CHEBI:59789"/>
    </ligand>
</feature>
<dbReference type="InterPro" id="IPR011530">
    <property type="entry name" value="rRNA_adenine_dimethylase"/>
</dbReference>
<dbReference type="Pfam" id="PF00398">
    <property type="entry name" value="RrnaAD"/>
    <property type="match status" value="1"/>
</dbReference>
<dbReference type="PANTHER" id="PTHR11727">
    <property type="entry name" value="DIMETHYLADENOSINE TRANSFERASE"/>
    <property type="match status" value="1"/>
</dbReference>
<keyword evidence="5 11" id="KW-0949">S-adenosyl-L-methionine</keyword>
<dbReference type="InterPro" id="IPR020598">
    <property type="entry name" value="rRNA_Ade_methylase_Trfase_N"/>
</dbReference>
<organism evidence="14 15">
    <name type="scientific">Syphacia muris</name>
    <dbReference type="NCBI Taxonomy" id="451379"/>
    <lineage>
        <taxon>Eukaryota</taxon>
        <taxon>Metazoa</taxon>
        <taxon>Ecdysozoa</taxon>
        <taxon>Nematoda</taxon>
        <taxon>Chromadorea</taxon>
        <taxon>Rhabditida</taxon>
        <taxon>Spirurina</taxon>
        <taxon>Oxyuridomorpha</taxon>
        <taxon>Oxyuroidea</taxon>
        <taxon>Oxyuridae</taxon>
        <taxon>Syphacia</taxon>
    </lineage>
</organism>
<dbReference type="NCBIfam" id="TIGR00755">
    <property type="entry name" value="ksgA"/>
    <property type="match status" value="1"/>
</dbReference>
<evidence type="ECO:0000256" key="3">
    <source>
        <dbReference type="ARBA" id="ARBA00022603"/>
    </source>
</evidence>
<feature type="binding site" evidence="11">
    <location>
        <position position="32"/>
    </location>
    <ligand>
        <name>S-adenosyl-L-methionine</name>
        <dbReference type="ChEBI" id="CHEBI:59789"/>
    </ligand>
</feature>
<comment type="subcellular location">
    <subcellularLocation>
        <location evidence="1">Mitochondrion</location>
    </subcellularLocation>
</comment>
<dbReference type="Proteomes" id="UP000046393">
    <property type="component" value="Unplaced"/>
</dbReference>
<dbReference type="GO" id="GO:0034246">
    <property type="term" value="F:mitochondrial transcription factor activity"/>
    <property type="evidence" value="ECO:0007669"/>
    <property type="project" value="TreeGrafter"/>
</dbReference>
<dbReference type="Gene3D" id="3.40.50.150">
    <property type="entry name" value="Vaccinia Virus protein VP39"/>
    <property type="match status" value="1"/>
</dbReference>
<dbReference type="WBParaSite" id="SMUV_0000974401-mRNA-1">
    <property type="protein sequence ID" value="SMUV_0000974401-mRNA-1"/>
    <property type="gene ID" value="SMUV_0000974401"/>
</dbReference>
<evidence type="ECO:0000256" key="1">
    <source>
        <dbReference type="ARBA" id="ARBA00004173"/>
    </source>
</evidence>
<dbReference type="InterPro" id="IPR001737">
    <property type="entry name" value="KsgA/Erm"/>
</dbReference>
<dbReference type="Gene3D" id="1.10.8.100">
    <property type="entry name" value="Ribosomal RNA adenine dimethylase-like, domain 2"/>
    <property type="match status" value="1"/>
</dbReference>
<dbReference type="SMART" id="SM00650">
    <property type="entry name" value="rADc"/>
    <property type="match status" value="1"/>
</dbReference>
<feature type="binding site" evidence="11">
    <location>
        <position position="107"/>
    </location>
    <ligand>
        <name>S-adenosyl-L-methionine</name>
        <dbReference type="ChEBI" id="CHEBI:59789"/>
    </ligand>
</feature>
<dbReference type="SUPFAM" id="SSF53335">
    <property type="entry name" value="S-adenosyl-L-methionine-dependent methyltransferases"/>
    <property type="match status" value="1"/>
</dbReference>
<keyword evidence="2 12" id="KW-0698">rRNA processing</keyword>
<evidence type="ECO:0000256" key="9">
    <source>
        <dbReference type="ARBA" id="ARBA00023128"/>
    </source>
</evidence>
<dbReference type="GO" id="GO:0005759">
    <property type="term" value="C:mitochondrial matrix"/>
    <property type="evidence" value="ECO:0007669"/>
    <property type="project" value="TreeGrafter"/>
</dbReference>
<accession>A0A0N5AXR4</accession>
<keyword evidence="3 11" id="KW-0489">Methyltransferase</keyword>
<feature type="binding site" evidence="11">
    <location>
        <position position="81"/>
    </location>
    <ligand>
        <name>S-adenosyl-L-methionine</name>
        <dbReference type="ChEBI" id="CHEBI:59789"/>
    </ligand>
</feature>
<keyword evidence="6 11" id="KW-0694">RNA-binding</keyword>
<evidence type="ECO:0000256" key="2">
    <source>
        <dbReference type="ARBA" id="ARBA00022552"/>
    </source>
</evidence>
<reference evidence="15" key="1">
    <citation type="submission" date="2017-02" db="UniProtKB">
        <authorList>
            <consortium name="WormBaseParasite"/>
        </authorList>
    </citation>
    <scope>IDENTIFICATION</scope>
</reference>
<sequence length="361" mass="41096">MAKSFSRLPPLPSLRDFIHMYKLRAKKVLSQNFLMDLNLTRKIVRQAGIKDSDAVVEVGPGPGGITRSILETNCKRLDVIEIDHRFIPALQLLAEASDSRLFIHHKDVLKTNIGNIWQKAGIKPSSWIDEPPPLHIIGNLPFNISTPLIIKFLYEISEHIGPWSFGRVQTTLTFQKEVAERLCGIIDSDERSRISIMAQYLTQPKILFNIPGSCFVPKPEVDATVVRFVPRIEPLIKCSFKLVEKFCRQVFHYRRKYVLASIKTLYPKELGNSLGHEVLSKTRIDPTIQCTKLGVEQFAEMCLVYEEQCQRHPGLFLYDHVKPKPLDELAKLPNALPPVYKFSTKISSEGVSLSSFDSVFR</sequence>
<proteinExistence type="inferred from homology"/>
<keyword evidence="4 11" id="KW-0808">Transferase</keyword>
<dbReference type="HAMAP" id="MF_00607">
    <property type="entry name" value="16SrRNA_methyltr_A"/>
    <property type="match status" value="1"/>
</dbReference>
<evidence type="ECO:0000256" key="7">
    <source>
        <dbReference type="ARBA" id="ARBA00022946"/>
    </source>
</evidence>
<feature type="domain" description="Ribosomal RNA adenine methylase transferase N-terminal" evidence="13">
    <location>
        <begin position="39"/>
        <end position="232"/>
    </location>
</feature>
<evidence type="ECO:0000256" key="6">
    <source>
        <dbReference type="ARBA" id="ARBA00022884"/>
    </source>
</evidence>
<name>A0A0N5AXR4_9BILA</name>
<dbReference type="FunFam" id="1.10.8.100:FF:000006">
    <property type="entry name" value="rRNA adenine N(6)-methyltransferase"/>
    <property type="match status" value="1"/>
</dbReference>
<evidence type="ECO:0000259" key="13">
    <source>
        <dbReference type="SMART" id="SM00650"/>
    </source>
</evidence>
<keyword evidence="9" id="KW-0496">Mitochondrion</keyword>
<dbReference type="PROSITE" id="PS51689">
    <property type="entry name" value="SAM_RNA_A_N6_MT"/>
    <property type="match status" value="1"/>
</dbReference>
<evidence type="ECO:0000256" key="4">
    <source>
        <dbReference type="ARBA" id="ARBA00022679"/>
    </source>
</evidence>
<dbReference type="GO" id="GO:0006391">
    <property type="term" value="P:transcription initiation at mitochondrial promoter"/>
    <property type="evidence" value="ECO:0007669"/>
    <property type="project" value="TreeGrafter"/>
</dbReference>
<evidence type="ECO:0000256" key="12">
    <source>
        <dbReference type="RuleBase" id="RU362106"/>
    </source>
</evidence>
<dbReference type="EC" id="2.1.1.-" evidence="12"/>
<dbReference type="GO" id="GO:0000179">
    <property type="term" value="F:rRNA (adenine-N6,N6-)-dimethyltransferase activity"/>
    <property type="evidence" value="ECO:0007669"/>
    <property type="project" value="UniProtKB-UniRule"/>
</dbReference>
<dbReference type="AlphaFoldDB" id="A0A0N5AXR4"/>
<evidence type="ECO:0000313" key="14">
    <source>
        <dbReference type="Proteomes" id="UP000046393"/>
    </source>
</evidence>
<dbReference type="InterPro" id="IPR020596">
    <property type="entry name" value="rRNA_Ade_Mease_Trfase_CS"/>
</dbReference>
<keyword evidence="8" id="KW-0805">Transcription regulation</keyword>